<evidence type="ECO:0000313" key="8">
    <source>
        <dbReference type="Proteomes" id="UP000268321"/>
    </source>
</evidence>
<dbReference type="AlphaFoldDB" id="A0A4P9ZG56"/>
<dbReference type="EMBL" id="ML004434">
    <property type="protein sequence ID" value="RKP32067.1"/>
    <property type="molecule type" value="Genomic_DNA"/>
</dbReference>
<evidence type="ECO:0000256" key="2">
    <source>
        <dbReference type="ARBA" id="ARBA00022670"/>
    </source>
</evidence>
<dbReference type="OrthoDB" id="442460at2759"/>
<dbReference type="InterPro" id="IPR038765">
    <property type="entry name" value="Papain-like_cys_pep_sf"/>
</dbReference>
<dbReference type="Gene3D" id="3.40.395.10">
    <property type="entry name" value="Adenoviral Proteinase, Chain A"/>
    <property type="match status" value="1"/>
</dbReference>
<dbReference type="GO" id="GO:0019783">
    <property type="term" value="F:ubiquitin-like protein peptidase activity"/>
    <property type="evidence" value="ECO:0007669"/>
    <property type="project" value="UniProtKB-ARBA"/>
</dbReference>
<gene>
    <name evidence="7" type="ORF">METBISCDRAFT_12734</name>
</gene>
<dbReference type="PANTHER" id="PTHR46915:SF2">
    <property type="entry name" value="UBIQUITIN-LIKE PROTEASE 4"/>
    <property type="match status" value="1"/>
</dbReference>
<dbReference type="PANTHER" id="PTHR46915">
    <property type="entry name" value="UBIQUITIN-LIKE PROTEASE 4-RELATED"/>
    <property type="match status" value="1"/>
</dbReference>
<organism evidence="7 8">
    <name type="scientific">Metschnikowia bicuspidata</name>
    <dbReference type="NCBI Taxonomy" id="27322"/>
    <lineage>
        <taxon>Eukaryota</taxon>
        <taxon>Fungi</taxon>
        <taxon>Dikarya</taxon>
        <taxon>Ascomycota</taxon>
        <taxon>Saccharomycotina</taxon>
        <taxon>Pichiomycetes</taxon>
        <taxon>Metschnikowiaceae</taxon>
        <taxon>Metschnikowia</taxon>
    </lineage>
</organism>
<evidence type="ECO:0000256" key="4">
    <source>
        <dbReference type="ARBA" id="ARBA00022807"/>
    </source>
</evidence>
<reference evidence="8" key="1">
    <citation type="journal article" date="2018" name="Nat. Microbiol.">
        <title>Leveraging single-cell genomics to expand the fungal tree of life.</title>
        <authorList>
            <person name="Ahrendt S.R."/>
            <person name="Quandt C.A."/>
            <person name="Ciobanu D."/>
            <person name="Clum A."/>
            <person name="Salamov A."/>
            <person name="Andreopoulos B."/>
            <person name="Cheng J.F."/>
            <person name="Woyke T."/>
            <person name="Pelin A."/>
            <person name="Henrissat B."/>
            <person name="Reynolds N.K."/>
            <person name="Benny G.L."/>
            <person name="Smith M.E."/>
            <person name="James T.Y."/>
            <person name="Grigoriev I.V."/>
        </authorList>
    </citation>
    <scope>NUCLEOTIDE SEQUENCE [LARGE SCALE GENOMIC DNA]</scope>
    <source>
        <strain evidence="8">Baker2002</strain>
    </source>
</reference>
<evidence type="ECO:0000259" key="6">
    <source>
        <dbReference type="PROSITE" id="PS50600"/>
    </source>
</evidence>
<comment type="similarity">
    <text evidence="1">Belongs to the peptidase C48 family.</text>
</comment>
<feature type="domain" description="Ubiquitin-like protease family profile" evidence="6">
    <location>
        <begin position="321"/>
        <end position="533"/>
    </location>
</feature>
<dbReference type="Proteomes" id="UP000268321">
    <property type="component" value="Unassembled WGS sequence"/>
</dbReference>
<feature type="region of interest" description="Disordered" evidence="5">
    <location>
        <begin position="239"/>
        <end position="290"/>
    </location>
</feature>
<dbReference type="GO" id="GO:0006508">
    <property type="term" value="P:proteolysis"/>
    <property type="evidence" value="ECO:0007669"/>
    <property type="project" value="UniProtKB-KW"/>
</dbReference>
<name>A0A4P9ZG56_9ASCO</name>
<keyword evidence="2" id="KW-0645">Protease</keyword>
<dbReference type="GO" id="GO:0016926">
    <property type="term" value="P:protein desumoylation"/>
    <property type="evidence" value="ECO:0007669"/>
    <property type="project" value="UniProtKB-ARBA"/>
</dbReference>
<feature type="compositionally biased region" description="Pro residues" evidence="5">
    <location>
        <begin position="241"/>
        <end position="252"/>
    </location>
</feature>
<proteinExistence type="inferred from homology"/>
<dbReference type="GO" id="GO:0008234">
    <property type="term" value="F:cysteine-type peptidase activity"/>
    <property type="evidence" value="ECO:0007669"/>
    <property type="project" value="UniProtKB-KW"/>
</dbReference>
<accession>A0A4P9ZG56</accession>
<sequence length="914" mass="102759">MTTRKPFSSVNKLQNRGMIPRNALNAPVHRIGIPTIDTVNLGEQSIVKPLSMDEPERSVHAKNCFFHKIHLEDAGLTRDPSLSFSVKLVNYNGTHLDSTYVGTLRLLVLEHKDYIFMRREHSFIDKMILPRHAIHCAYFDLDSAAFVLVLLRDFGYWAVHMAEPSACFYSFLVDSRKNWIVDLLRLVPLETLAQVHAGELLRRENSYRDPVVINHLGTGDSADHPDILADDVLLNGLPSELLPPKPHTPKQPPFDTSPGSHRLTRSQTGAAQPAPALPDVTADLDSSDAPLDDDVQEAEAFETPAPFSPPLRYSVPPNKNFTIAANDFKTLYNASWVNDTLIDFFIAYEIEHAITELHTVERSQIYAFNSFFHTKLMSSPSEDEQPPYYDNIRKWLEKLDLMSYQFIVIPIMENAHWFCVVINGLPALLEHAKKRASADGTPHDPPTSCATGPYSVKPKPEAAPMVDVFILDSLRLSHPKLIDPIKMVLREHCRERHGVTINTELIKTRASRVPRQRNTSDCGIHVIYNLKKWLMDPPHCELMWRKRTAVNGFYFTKQERSTMRKWCIDLLLKLHSEQLPPEDSKSAPNGEEAHSDDDVEEISYVKSEPAKPSQPATTVRPAETAHEESPVPAELSAKPAVSAETVCSAGMGNSTTEPQDAVSAPESATVKPEYYTKTLDPRVSERKIRRLGPFDRRGGVVQIEHPQVRKLCMQLRLSRETTMYLNEVFIRHETVYDETLLSCIVELTRSFEDCVQNDNTALLRTVKSAFAAMAKRPRAPKDAPFVIEEASADESLELNRSVGDLRIDDNEAVASAHVLQWPHSGRSASYVQILAANGPRGAGDESDVEVLEKRVVMAALSSRVTRREMRTRGSKHSVLASIEVASDSEDDGVRVKKIKSQAIEWSSPKRRRLD</sequence>
<feature type="region of interest" description="Disordered" evidence="5">
    <location>
        <begin position="436"/>
        <end position="455"/>
    </location>
</feature>
<dbReference type="InterPro" id="IPR003653">
    <property type="entry name" value="Peptidase_C48_C"/>
</dbReference>
<evidence type="ECO:0000256" key="3">
    <source>
        <dbReference type="ARBA" id="ARBA00022801"/>
    </source>
</evidence>
<protein>
    <submittedName>
        <fullName evidence="7">Cysteine proteinase</fullName>
    </submittedName>
</protein>
<evidence type="ECO:0000256" key="5">
    <source>
        <dbReference type="SAM" id="MobiDB-lite"/>
    </source>
</evidence>
<evidence type="ECO:0000313" key="7">
    <source>
        <dbReference type="EMBL" id="RKP32067.1"/>
    </source>
</evidence>
<dbReference type="SUPFAM" id="SSF54001">
    <property type="entry name" value="Cysteine proteinases"/>
    <property type="match status" value="1"/>
</dbReference>
<keyword evidence="3" id="KW-0378">Hydrolase</keyword>
<keyword evidence="8" id="KW-1185">Reference proteome</keyword>
<evidence type="ECO:0000256" key="1">
    <source>
        <dbReference type="ARBA" id="ARBA00005234"/>
    </source>
</evidence>
<feature type="region of interest" description="Disordered" evidence="5">
    <location>
        <begin position="579"/>
        <end position="669"/>
    </location>
</feature>
<keyword evidence="4" id="KW-0788">Thiol protease</keyword>
<dbReference type="Pfam" id="PF02902">
    <property type="entry name" value="Peptidase_C48"/>
    <property type="match status" value="1"/>
</dbReference>
<dbReference type="PROSITE" id="PS50600">
    <property type="entry name" value="ULP_PROTEASE"/>
    <property type="match status" value="1"/>
</dbReference>